<evidence type="ECO:0000313" key="2">
    <source>
        <dbReference type="Proteomes" id="UP001140087"/>
    </source>
</evidence>
<evidence type="ECO:0000313" key="1">
    <source>
        <dbReference type="EMBL" id="KAJ2793715.1"/>
    </source>
</evidence>
<sequence>YSGISPTTLKAIKQVLRFETATPVQHQLLSRMPIEGDMMVKAKTGTGKTAAFLVPAIEAILREYEADPERLQKRHKIGCLIVSPTRELAQQISSEAEKLTRFHKLGVVSLVGGESSWSQLRALASGRADIVVGTPGRLNDFLTNQPSFQDQAAGTKLLILDEADMLLDMGFRNELNNIVEKLPSERQTFLVSATMGRNVKDLASTVFTGQFDMVDCVGKDEANTHAHVKQEYINTAPSQMLPVTIDLIESHIEKNAAERRGSKIVIFLSTVKAADLYAEMLKQVVSRRGSDTVNVTLLHGKIRQERRVRMSDMFRNFPVSAGKTSILVTTDVSARGVDYPDVSMVIQAGIPSQPESYIHRLGRTGRAGKAGEGVALLTDIELPFLKHIRDVPIVQSEKYTPEYIKDVCAFQSDTTAALASRWERAVQSADPEMVRDAYVSLLAFYGANHEIIGKPRGQDIIDNMACLVEPFRQPVPTLPASLEQALRLGKGLVGREQRGSRGGFGNDRRSGSRGGFGNDRQFGS</sequence>
<feature type="non-terminal residue" evidence="1">
    <location>
        <position position="524"/>
    </location>
</feature>
<proteinExistence type="predicted"/>
<gene>
    <name evidence="1" type="ORF">H4R21_005783</name>
</gene>
<dbReference type="Proteomes" id="UP001140087">
    <property type="component" value="Unassembled WGS sequence"/>
</dbReference>
<accession>A0ACC1KRM4</accession>
<dbReference type="EMBL" id="JANBUN010002773">
    <property type="protein sequence ID" value="KAJ2793715.1"/>
    <property type="molecule type" value="Genomic_DNA"/>
</dbReference>
<reference evidence="1" key="1">
    <citation type="submission" date="2022-07" db="EMBL/GenBank/DDBJ databases">
        <title>Phylogenomic reconstructions and comparative analyses of Kickxellomycotina fungi.</title>
        <authorList>
            <person name="Reynolds N.K."/>
            <person name="Stajich J.E."/>
            <person name="Barry K."/>
            <person name="Grigoriev I.V."/>
            <person name="Crous P."/>
            <person name="Smith M.E."/>
        </authorList>
    </citation>
    <scope>NUCLEOTIDE SEQUENCE</scope>
    <source>
        <strain evidence="1">BCRC 34780</strain>
    </source>
</reference>
<comment type="caution">
    <text evidence="1">The sequence shown here is derived from an EMBL/GenBank/DDBJ whole genome shotgun (WGS) entry which is preliminary data.</text>
</comment>
<protein>
    <submittedName>
        <fullName evidence="1">Uncharacterized protein</fullName>
    </submittedName>
</protein>
<organism evidence="1 2">
    <name type="scientific">Coemansia helicoidea</name>
    <dbReference type="NCBI Taxonomy" id="1286919"/>
    <lineage>
        <taxon>Eukaryota</taxon>
        <taxon>Fungi</taxon>
        <taxon>Fungi incertae sedis</taxon>
        <taxon>Zoopagomycota</taxon>
        <taxon>Kickxellomycotina</taxon>
        <taxon>Kickxellomycetes</taxon>
        <taxon>Kickxellales</taxon>
        <taxon>Kickxellaceae</taxon>
        <taxon>Coemansia</taxon>
    </lineage>
</organism>
<keyword evidence="2" id="KW-1185">Reference proteome</keyword>
<name>A0ACC1KRM4_9FUNG</name>
<feature type="non-terminal residue" evidence="1">
    <location>
        <position position="1"/>
    </location>
</feature>